<dbReference type="Proteomes" id="UP000054266">
    <property type="component" value="Unassembled WGS sequence"/>
</dbReference>
<dbReference type="HOGENOM" id="CLU_009388_4_0_1"/>
<organism evidence="2 3">
    <name type="scientific">Phialophora macrospora</name>
    <dbReference type="NCBI Taxonomy" id="1851006"/>
    <lineage>
        <taxon>Eukaryota</taxon>
        <taxon>Fungi</taxon>
        <taxon>Dikarya</taxon>
        <taxon>Ascomycota</taxon>
        <taxon>Pezizomycotina</taxon>
        <taxon>Eurotiomycetes</taxon>
        <taxon>Chaetothyriomycetidae</taxon>
        <taxon>Chaetothyriales</taxon>
        <taxon>Herpotrichiellaceae</taxon>
        <taxon>Phialophora</taxon>
    </lineage>
</organism>
<protein>
    <recommendedName>
        <fullName evidence="1">Heterokaryon incompatibility domain-containing protein</fullName>
    </recommendedName>
</protein>
<evidence type="ECO:0000313" key="2">
    <source>
        <dbReference type="EMBL" id="KIW68464.1"/>
    </source>
</evidence>
<dbReference type="STRING" id="5601.A0A0D2G996"/>
<keyword evidence="3" id="KW-1185">Reference proteome</keyword>
<accession>A0A0D2G996</accession>
<dbReference type="AlphaFoldDB" id="A0A0D2G996"/>
<gene>
    <name evidence="2" type="ORF">PV04_04406</name>
</gene>
<dbReference type="Pfam" id="PF06985">
    <property type="entry name" value="HET"/>
    <property type="match status" value="1"/>
</dbReference>
<evidence type="ECO:0000313" key="3">
    <source>
        <dbReference type="Proteomes" id="UP000054266"/>
    </source>
</evidence>
<sequence length="762" mass="84799">MDHFAIPKGAKHMKVPYNGAGPRYSTGPGGFDGYPARCGWTAEHCKGQDDYGGRTPEQVEAFFQSWLYFGVLIEVLAVAGVAVKTDDFLDHSTHFISTKELPSKLRQWNRASSRASTSRKAKWKAAASNIVAEQSRLLLYHCGSGRESSGRNPPFSDEVAASMIALAHTVGRALDIVQPLPTSQLLRRRIQDAGWCPMGIGRALQDMKIDGHYYMAARSEPIEPTAQSHKECTEVLCLAGLVDEADYVNRHAPECSLKDPKPGDELVAINIDSVVQALDAGGFPVVAWNASANRVDVEEFNAETNKEPVFVAISHVWADGMGNPHSNSLPRCQLERLQRLVNGLAGDIKCNELPVRFWMDTLCVPVADHLKKYRNLSIRRMKDIYKHASAVLVVDALISSVRWADPEYEKSLHIYFSNWNRRLWTFQEGFMAKNLMLQFADKAVQHREHINFWEEHLESIKQGHCVTFPMEATTSVMSEFVILQDFINMGIFGADDFQALPIVISRIQHRTTSKMADQTICTATIMGKDPGYLLRAGKGENGVELKDEALEDCRMEVFLESVGKFAPRFVFNACPRLKRDGFRWGPRTILGVPKDAFIADVEGESGVLIPGQGLSIPLPGLLVGRPMNHRTLVQATFVLPQPAGNAVRLRFEVHHLDPRLLQEIDVDREEQFAVIFSYPLKDIVKTPTNGSGVAILPRERVVLGTVQGVGEQIQVRHQCIADMVVLNPLALSSNHKAASEGHKDADDIPCENLDAKTRWLII</sequence>
<dbReference type="PANTHER" id="PTHR39596">
    <property type="match status" value="1"/>
</dbReference>
<dbReference type="EMBL" id="KN846958">
    <property type="protein sequence ID" value="KIW68464.1"/>
    <property type="molecule type" value="Genomic_DNA"/>
</dbReference>
<proteinExistence type="predicted"/>
<reference evidence="2 3" key="1">
    <citation type="submission" date="2015-01" db="EMBL/GenBank/DDBJ databases">
        <title>The Genome Sequence of Capronia semiimmersa CBS27337.</title>
        <authorList>
            <consortium name="The Broad Institute Genomics Platform"/>
            <person name="Cuomo C."/>
            <person name="de Hoog S."/>
            <person name="Gorbushina A."/>
            <person name="Stielow B."/>
            <person name="Teixiera M."/>
            <person name="Abouelleil A."/>
            <person name="Chapman S.B."/>
            <person name="Priest M."/>
            <person name="Young S.K."/>
            <person name="Wortman J."/>
            <person name="Nusbaum C."/>
            <person name="Birren B."/>
        </authorList>
    </citation>
    <scope>NUCLEOTIDE SEQUENCE [LARGE SCALE GENOMIC DNA]</scope>
    <source>
        <strain evidence="2 3">CBS 27337</strain>
    </source>
</reference>
<feature type="domain" description="Heterokaryon incompatibility" evidence="1">
    <location>
        <begin position="310"/>
        <end position="394"/>
    </location>
</feature>
<name>A0A0D2G996_9EURO</name>
<dbReference type="PANTHER" id="PTHR39596:SF3">
    <property type="entry name" value="HETEROKARYON INCOMPATIBILITY DOMAIN-CONTAINING PROTEIN"/>
    <property type="match status" value="1"/>
</dbReference>
<dbReference type="InterPro" id="IPR010730">
    <property type="entry name" value="HET"/>
</dbReference>
<evidence type="ECO:0000259" key="1">
    <source>
        <dbReference type="Pfam" id="PF06985"/>
    </source>
</evidence>